<dbReference type="AlphaFoldDB" id="A0A2Z4U9K1"/>
<gene>
    <name evidence="1" type="ORF">DQQ01_05520</name>
</gene>
<sequence>MGSSPIAGSFMNEESMKRLKSSEIKGFSLFAVWESSIFEESLNENSPHKSEPGNERILVKRYRCHLSWGGMVLCLFEKSKIYLTFAITKFVLK</sequence>
<keyword evidence="2" id="KW-1185">Reference proteome</keyword>
<reference evidence="2" key="1">
    <citation type="submission" date="2018-06" db="EMBL/GenBank/DDBJ databases">
        <title>Description of Blautia argi sp. nov., a new anaerobic isolated from dog feces.</title>
        <authorList>
            <person name="Chang Y.-H."/>
            <person name="Paek J."/>
            <person name="Shin Y."/>
        </authorList>
    </citation>
    <scope>NUCLEOTIDE SEQUENCE [LARGE SCALE GENOMIC DNA]</scope>
    <source>
        <strain evidence="2">KCTC 15426</strain>
    </source>
</reference>
<accession>A0A2Z4U9K1</accession>
<dbReference type="Proteomes" id="UP000250003">
    <property type="component" value="Chromosome"/>
</dbReference>
<evidence type="ECO:0000313" key="2">
    <source>
        <dbReference type="Proteomes" id="UP000250003"/>
    </source>
</evidence>
<proteinExistence type="predicted"/>
<dbReference type="EMBL" id="CP030280">
    <property type="protein sequence ID" value="AWY97693.1"/>
    <property type="molecule type" value="Genomic_DNA"/>
</dbReference>
<name>A0A2Z4U9K1_9FIRM</name>
<organism evidence="1 2">
    <name type="scientific">Blautia argi</name>
    <dbReference type="NCBI Taxonomy" id="1912897"/>
    <lineage>
        <taxon>Bacteria</taxon>
        <taxon>Bacillati</taxon>
        <taxon>Bacillota</taxon>
        <taxon>Clostridia</taxon>
        <taxon>Lachnospirales</taxon>
        <taxon>Lachnospiraceae</taxon>
        <taxon>Blautia</taxon>
    </lineage>
</organism>
<dbReference type="KEGG" id="blau:DQQ01_05520"/>
<evidence type="ECO:0000313" key="1">
    <source>
        <dbReference type="EMBL" id="AWY97693.1"/>
    </source>
</evidence>
<protein>
    <submittedName>
        <fullName evidence="1">Uncharacterized protein</fullName>
    </submittedName>
</protein>